<dbReference type="Proteomes" id="UP000286746">
    <property type="component" value="Unassembled WGS sequence"/>
</dbReference>
<dbReference type="InterPro" id="IPR010033">
    <property type="entry name" value="HAD_SF_ppase_IIIC"/>
</dbReference>
<evidence type="ECO:0000313" key="2">
    <source>
        <dbReference type="EMBL" id="GCD47604.1"/>
    </source>
</evidence>
<dbReference type="EMBL" id="BHZD01000001">
    <property type="protein sequence ID" value="GCD47604.1"/>
    <property type="molecule type" value="Genomic_DNA"/>
</dbReference>
<gene>
    <name evidence="2" type="ORF">GKJPGBOP_07391</name>
</gene>
<reference evidence="2 3" key="1">
    <citation type="submission" date="2018-11" db="EMBL/GenBank/DDBJ databases">
        <title>Whole genome sequence of Streptomyces paromomycinus NBRC 15454(T).</title>
        <authorList>
            <person name="Komaki H."/>
            <person name="Tamura T."/>
        </authorList>
    </citation>
    <scope>NUCLEOTIDE SEQUENCE [LARGE SCALE GENOMIC DNA]</scope>
    <source>
        <strain evidence="2 3">NBRC 15454</strain>
    </source>
</reference>
<dbReference type="InterPro" id="IPR023214">
    <property type="entry name" value="HAD_sf"/>
</dbReference>
<dbReference type="AlphaFoldDB" id="A0A401WE24"/>
<name>A0A401WE24_STREY</name>
<comment type="caution">
    <text evidence="2">The sequence shown here is derived from an EMBL/GenBank/DDBJ whole genome shotgun (WGS) entry which is preliminary data.</text>
</comment>
<accession>A0A401WE24</accession>
<dbReference type="Gene3D" id="3.40.50.1000">
    <property type="entry name" value="HAD superfamily/HAD-like"/>
    <property type="match status" value="1"/>
</dbReference>
<proteinExistence type="predicted"/>
<dbReference type="SUPFAM" id="SSF56784">
    <property type="entry name" value="HAD-like"/>
    <property type="match status" value="1"/>
</dbReference>
<dbReference type="Gene3D" id="3.40.630.30">
    <property type="match status" value="1"/>
</dbReference>
<dbReference type="InterPro" id="IPR010037">
    <property type="entry name" value="FkbH_domain"/>
</dbReference>
<dbReference type="InterPro" id="IPR016181">
    <property type="entry name" value="Acyl_CoA_acyltransferase"/>
</dbReference>
<feature type="compositionally biased region" description="Polar residues" evidence="1">
    <location>
        <begin position="377"/>
        <end position="387"/>
    </location>
</feature>
<sequence>MADKTTLVKCLVWDLDNTIWDGTLLEDASVEPFPGILDTLAELDSRGILHSVSSKNDHDLAWKRLEELGLAEYFVHPRIGWGRKSDAVREIAERLNFAEGTIAFIDDQPTERAEVTYGAPDVRCYPAEQATSLTGLPEFSPSTVTVDSRRRREMYQAGARRDAEKETFNGPDEDFLRSLDLVMAIKRADEEDLSRVEELTLRTSQMNATGVHYSDAALRALLADPDHEVLTVTLTDRFGPHGAVGVLLLERHPQLWHLKLLATSCRVVSFGAGSVILNWLIDQAARAGAHLAADFRRTERNRMMDIAYRFAGFADDACACLAALEASAGEGVQRLHLLADHREAPSTMRLIAPELAPGGGGTTPDTGETTPDMGETTPGTGEASPNTGERAPVG</sequence>
<evidence type="ECO:0000256" key="1">
    <source>
        <dbReference type="SAM" id="MobiDB-lite"/>
    </source>
</evidence>
<evidence type="ECO:0000313" key="3">
    <source>
        <dbReference type="Proteomes" id="UP000286746"/>
    </source>
</evidence>
<organism evidence="2 3">
    <name type="scientific">Streptomyces paromomycinus</name>
    <name type="common">Streptomyces rimosus subsp. paromomycinus</name>
    <dbReference type="NCBI Taxonomy" id="92743"/>
    <lineage>
        <taxon>Bacteria</taxon>
        <taxon>Bacillati</taxon>
        <taxon>Actinomycetota</taxon>
        <taxon>Actinomycetes</taxon>
        <taxon>Kitasatosporales</taxon>
        <taxon>Streptomycetaceae</taxon>
        <taxon>Streptomyces</taxon>
    </lineage>
</organism>
<dbReference type="SUPFAM" id="SSF55729">
    <property type="entry name" value="Acyl-CoA N-acyltransferases (Nat)"/>
    <property type="match status" value="1"/>
</dbReference>
<protein>
    <recommendedName>
        <fullName evidence="4">HAD-IIIC family phosphatase</fullName>
    </recommendedName>
</protein>
<keyword evidence="3" id="KW-1185">Reference proteome</keyword>
<dbReference type="InterPro" id="IPR036412">
    <property type="entry name" value="HAD-like_sf"/>
</dbReference>
<evidence type="ECO:0008006" key="4">
    <source>
        <dbReference type="Google" id="ProtNLM"/>
    </source>
</evidence>
<dbReference type="RefSeq" id="WP_125057677.1">
    <property type="nucleotide sequence ID" value="NZ_BHZD01000001.1"/>
</dbReference>
<feature type="region of interest" description="Disordered" evidence="1">
    <location>
        <begin position="352"/>
        <end position="394"/>
    </location>
</feature>
<dbReference type="Pfam" id="PF00702">
    <property type="entry name" value="Hydrolase"/>
    <property type="match status" value="1"/>
</dbReference>
<dbReference type="NCBIfam" id="TIGR01686">
    <property type="entry name" value="FkbH"/>
    <property type="match status" value="1"/>
</dbReference>
<feature type="compositionally biased region" description="Low complexity" evidence="1">
    <location>
        <begin position="363"/>
        <end position="372"/>
    </location>
</feature>
<dbReference type="NCBIfam" id="TIGR01681">
    <property type="entry name" value="HAD-SF-IIIC"/>
    <property type="match status" value="1"/>
</dbReference>